<accession>A0A7S8FAM9</accession>
<evidence type="ECO:0000256" key="1">
    <source>
        <dbReference type="ARBA" id="ARBA00022741"/>
    </source>
</evidence>
<keyword evidence="2" id="KW-0067">ATP-binding</keyword>
<dbReference type="Proteomes" id="UP000593737">
    <property type="component" value="Chromosome"/>
</dbReference>
<dbReference type="SUPFAM" id="SSF52540">
    <property type="entry name" value="P-loop containing nucleoside triphosphate hydrolases"/>
    <property type="match status" value="2"/>
</dbReference>
<dbReference type="GO" id="GO:0005524">
    <property type="term" value="F:ATP binding"/>
    <property type="evidence" value="ECO:0007669"/>
    <property type="project" value="UniProtKB-KW"/>
</dbReference>
<evidence type="ECO:0000259" key="3">
    <source>
        <dbReference type="PROSITE" id="PS50893"/>
    </source>
</evidence>
<dbReference type="PROSITE" id="PS50893">
    <property type="entry name" value="ABC_TRANSPORTER_2"/>
    <property type="match status" value="2"/>
</dbReference>
<dbReference type="PANTHER" id="PTHR43038">
    <property type="entry name" value="ATP-BINDING CASSETTE, SUB-FAMILY H, MEMBER 1"/>
    <property type="match status" value="1"/>
</dbReference>
<protein>
    <submittedName>
        <fullName evidence="4">ABC transporter</fullName>
    </submittedName>
</protein>
<dbReference type="InterPro" id="IPR027417">
    <property type="entry name" value="P-loop_NTPase"/>
</dbReference>
<dbReference type="SMART" id="SM00382">
    <property type="entry name" value="AAA"/>
    <property type="match status" value="2"/>
</dbReference>
<dbReference type="Pfam" id="PF00005">
    <property type="entry name" value="ABC_tran"/>
    <property type="match status" value="2"/>
</dbReference>
<evidence type="ECO:0000313" key="4">
    <source>
        <dbReference type="EMBL" id="QPD02333.1"/>
    </source>
</evidence>
<feature type="domain" description="ABC transporter" evidence="3">
    <location>
        <begin position="20"/>
        <end position="254"/>
    </location>
</feature>
<dbReference type="InterPro" id="IPR003439">
    <property type="entry name" value="ABC_transporter-like_ATP-bd"/>
</dbReference>
<organism evidence="4 5">
    <name type="scientific">Candidatus Nitrospira kreftii</name>
    <dbReference type="NCBI Taxonomy" id="2652173"/>
    <lineage>
        <taxon>Bacteria</taxon>
        <taxon>Pseudomonadati</taxon>
        <taxon>Nitrospirota</taxon>
        <taxon>Nitrospiria</taxon>
        <taxon>Nitrospirales</taxon>
        <taxon>Nitrospiraceae</taxon>
        <taxon>Nitrospira</taxon>
    </lineage>
</organism>
<dbReference type="PROSITE" id="PS00211">
    <property type="entry name" value="ABC_TRANSPORTER_1"/>
    <property type="match status" value="1"/>
</dbReference>
<dbReference type="KEGG" id="nkf:Nkreftii_000107"/>
<reference evidence="4 5" key="1">
    <citation type="journal article" date="2020" name="ISME J.">
        <title>Enrichment and physiological characterization of a novel comammox Nitrospira indicates ammonium inhibition of complete nitrification.</title>
        <authorList>
            <person name="Sakoula D."/>
            <person name="Koch H."/>
            <person name="Frank J."/>
            <person name="Jetten M.S.M."/>
            <person name="van Kessel M.A.H.J."/>
            <person name="Lucker S."/>
        </authorList>
    </citation>
    <scope>NUCLEOTIDE SEQUENCE [LARGE SCALE GENOMIC DNA]</scope>
    <source>
        <strain evidence="4">Comreactor17</strain>
    </source>
</reference>
<dbReference type="InterPro" id="IPR017871">
    <property type="entry name" value="ABC_transporter-like_CS"/>
</dbReference>
<dbReference type="EMBL" id="CP047423">
    <property type="protein sequence ID" value="QPD02333.1"/>
    <property type="molecule type" value="Genomic_DNA"/>
</dbReference>
<sequence length="665" mass="73037">MRPALPQYPAPGIQHFDAIVRVSNFVKRYKNEVAVDGVDLEIRKGEIYGLIGPDGSGKSSLMKAIAGVLTYDGGAVDVFGTRIDSERAAERIKPKIGFLPQGLGQNLYPELSIEENIDFFAQLRLVPDKDLAERKARLLAMTRLERFRDRPMKNISGGMKQKLGLICTLIHEPELAILDEPTTGVDPVSRRDFWSILAELLEEKGMTALISTAYMDEAERFHRLSVLSGGKVLASGVPAEMRALVPGSIVTCEAHPQLTAIARLKRRFRQVESLGSLLRVFIDTTDEPEARSQIETALGDLIPSSFRVEDPGLEDVFVALLLRKSESKDVSDVITDSAVVHDRDGLAIHAEGLVRDFGSFRAVDHVSFRVKQGEVFGLLGANGAGKTTVIKMLNGILSPTGGAGLVAGADMRTATGSIKERIGYVSQAFSLYLDLTVEENIRLFAGIYGLNKRSMSQRFQWIVTMAGLSGYESSLTHSLPMGVRQRLALGCALVHSPRVLFLDEPTSGVDPIGRRHFWEILTRLAREGGVAILITTHYMSEAEHCDNLALMYAGRIVAEGSPEAMKRQVKEVAGRLVEVVVDQPRKALMQLLQAGFHGTALFGTKLHVFCRDPLRDKARACAGLERNGVRVISVNERPLSLEDVFVYRVMALEQAERPAKQEADA</sequence>
<feature type="domain" description="ABC transporter" evidence="3">
    <location>
        <begin position="348"/>
        <end position="578"/>
    </location>
</feature>
<name>A0A7S8FAM9_9BACT</name>
<gene>
    <name evidence="4" type="ORF">Nkreftii_000107</name>
</gene>
<evidence type="ECO:0000313" key="5">
    <source>
        <dbReference type="Proteomes" id="UP000593737"/>
    </source>
</evidence>
<dbReference type="InterPro" id="IPR003593">
    <property type="entry name" value="AAA+_ATPase"/>
</dbReference>
<dbReference type="Gene3D" id="3.40.50.300">
    <property type="entry name" value="P-loop containing nucleotide triphosphate hydrolases"/>
    <property type="match status" value="2"/>
</dbReference>
<proteinExistence type="predicted"/>
<dbReference type="AlphaFoldDB" id="A0A7S8FAM9"/>
<dbReference type="GO" id="GO:0016887">
    <property type="term" value="F:ATP hydrolysis activity"/>
    <property type="evidence" value="ECO:0007669"/>
    <property type="project" value="InterPro"/>
</dbReference>
<evidence type="ECO:0000256" key="2">
    <source>
        <dbReference type="ARBA" id="ARBA00022840"/>
    </source>
</evidence>
<dbReference type="CDD" id="cd03230">
    <property type="entry name" value="ABC_DR_subfamily_A"/>
    <property type="match status" value="1"/>
</dbReference>
<keyword evidence="1" id="KW-0547">Nucleotide-binding</keyword>
<dbReference type="PANTHER" id="PTHR43038:SF3">
    <property type="entry name" value="ABC TRANSPORTER G FAMILY MEMBER 20 ISOFORM X1"/>
    <property type="match status" value="1"/>
</dbReference>